<reference evidence="3 4" key="1">
    <citation type="submission" date="2015-09" db="EMBL/GenBank/DDBJ databases">
        <title>Genome Sequences of Mycobacterium immunogenum Isolates, Recuperated from a Chloraminated Drinking Water Distribution System Simulator Subjected to Episodes of Nitrification.</title>
        <authorList>
            <person name="Gomez-Alvarez V."/>
            <person name="Revetta R.P."/>
        </authorList>
    </citation>
    <scope>NUCLEOTIDE SEQUENCE [LARGE SCALE GENOMIC DNA]</scope>
    <source>
        <strain evidence="1 3">H008</strain>
        <strain evidence="2 4">H076</strain>
    </source>
</reference>
<evidence type="ECO:0000313" key="3">
    <source>
        <dbReference type="Proteomes" id="UP000037843"/>
    </source>
</evidence>
<gene>
    <name evidence="1" type="ORF">AN908_12835</name>
    <name evidence="2" type="ORF">AN912_11035</name>
</gene>
<comment type="caution">
    <text evidence="1">The sequence shown here is derived from an EMBL/GenBank/DDBJ whole genome shotgun (WGS) entry which is preliminary data.</text>
</comment>
<evidence type="ECO:0000313" key="2">
    <source>
        <dbReference type="EMBL" id="KPG34286.1"/>
    </source>
</evidence>
<dbReference type="AlphaFoldDB" id="A0A7V8RWU7"/>
<dbReference type="Proteomes" id="UP000037962">
    <property type="component" value="Unassembled WGS sequence"/>
</dbReference>
<name>A0A7V8RWU7_9MYCO</name>
<keyword evidence="4" id="KW-1185">Reference proteome</keyword>
<dbReference type="EMBL" id="LJFO01000006">
    <property type="protein sequence ID" value="KPG11258.1"/>
    <property type="molecule type" value="Genomic_DNA"/>
</dbReference>
<evidence type="ECO:0000313" key="1">
    <source>
        <dbReference type="EMBL" id="KPG11258.1"/>
    </source>
</evidence>
<dbReference type="GeneID" id="45762568"/>
<evidence type="ECO:0000313" key="4">
    <source>
        <dbReference type="Proteomes" id="UP000037962"/>
    </source>
</evidence>
<sequence>MFDSSSVTVESAGISPLATLAFAPRPELRSLALELPVLPMALAPESRTSWGRLAFDILADVHEWLRPLHQLIQTSGTLEPITGYLDEHPRTGRSSRQLAADIQRVIGSIDPADPYLRETLTTLVQDAWSAAVDRFESDHLPAFRPPDAEQQLTDLAAAIAQIRVMALSLRADEHRGFADALSAMLTEIGFPVGQRDLVLESVASGEPIDLTPLSTPPADIESED</sequence>
<dbReference type="RefSeq" id="WP_043077346.1">
    <property type="nucleotide sequence ID" value="NZ_CP011530.1"/>
</dbReference>
<dbReference type="EMBL" id="LJFS01000011">
    <property type="protein sequence ID" value="KPG34286.1"/>
    <property type="molecule type" value="Genomic_DNA"/>
</dbReference>
<dbReference type="OrthoDB" id="3729558at2"/>
<dbReference type="Proteomes" id="UP000037843">
    <property type="component" value="Unassembled WGS sequence"/>
</dbReference>
<proteinExistence type="predicted"/>
<organism evidence="1 3">
    <name type="scientific">Mycobacteroides immunogenum</name>
    <dbReference type="NCBI Taxonomy" id="83262"/>
    <lineage>
        <taxon>Bacteria</taxon>
        <taxon>Bacillati</taxon>
        <taxon>Actinomycetota</taxon>
        <taxon>Actinomycetes</taxon>
        <taxon>Mycobacteriales</taxon>
        <taxon>Mycobacteriaceae</taxon>
        <taxon>Mycobacteroides</taxon>
    </lineage>
</organism>
<accession>A0A7V8RWU7</accession>
<dbReference type="KEGG" id="miz:BAB75_01435"/>
<protein>
    <submittedName>
        <fullName evidence="1">Uncharacterized protein</fullName>
    </submittedName>
</protein>